<comment type="caution">
    <text evidence="2">The sequence shown here is derived from an EMBL/GenBank/DDBJ whole genome shotgun (WGS) entry which is preliminary data.</text>
</comment>
<name>A0A5C6UFP5_9SPHN</name>
<dbReference type="EMBL" id="VOQR01000001">
    <property type="protein sequence ID" value="TXC70976.1"/>
    <property type="molecule type" value="Genomic_DNA"/>
</dbReference>
<evidence type="ECO:0000256" key="1">
    <source>
        <dbReference type="SAM" id="MobiDB-lite"/>
    </source>
</evidence>
<reference evidence="2 3" key="1">
    <citation type="journal article" date="2013" name="Antonie Van Leeuwenhoek">
        <title>Sphingomonas ginsenosidivorax sp. nov., with the ability to transform ginsenosides.</title>
        <authorList>
            <person name="Jin X.F."/>
            <person name="Kim J.K."/>
            <person name="Liu Q.M."/>
            <person name="Kang M.S."/>
            <person name="He D."/>
            <person name="Jin F.X."/>
            <person name="Kim S.C."/>
            <person name="Im W.T."/>
        </authorList>
    </citation>
    <scope>NUCLEOTIDE SEQUENCE [LARGE SCALE GENOMIC DNA]</scope>
    <source>
        <strain evidence="2 3">KHI67</strain>
    </source>
</reference>
<dbReference type="RefSeq" id="WP_147081800.1">
    <property type="nucleotide sequence ID" value="NZ_VOQR01000001.1"/>
</dbReference>
<organism evidence="2 3">
    <name type="scientific">Sphingomonas ginsenosidivorax</name>
    <dbReference type="NCBI Taxonomy" id="862135"/>
    <lineage>
        <taxon>Bacteria</taxon>
        <taxon>Pseudomonadati</taxon>
        <taxon>Pseudomonadota</taxon>
        <taxon>Alphaproteobacteria</taxon>
        <taxon>Sphingomonadales</taxon>
        <taxon>Sphingomonadaceae</taxon>
        <taxon>Sphingomonas</taxon>
    </lineage>
</organism>
<proteinExistence type="predicted"/>
<gene>
    <name evidence="2" type="ORF">FSB78_08470</name>
</gene>
<sequence>MTDWDEKAEARKLHDTLQLVGLRAHATAVGFIQLCAELLKAGVIDDPAVSRIKDAIAKDIIVTRTTSRGQAEFETSLRRRLDTLLPTSENAPDHASAVGTPDGMRSDLDLDRQDFR</sequence>
<evidence type="ECO:0000313" key="2">
    <source>
        <dbReference type="EMBL" id="TXC70976.1"/>
    </source>
</evidence>
<accession>A0A5C6UFP5</accession>
<dbReference type="OrthoDB" id="7507045at2"/>
<feature type="region of interest" description="Disordered" evidence="1">
    <location>
        <begin position="84"/>
        <end position="116"/>
    </location>
</feature>
<keyword evidence="3" id="KW-1185">Reference proteome</keyword>
<evidence type="ECO:0000313" key="3">
    <source>
        <dbReference type="Proteomes" id="UP000321250"/>
    </source>
</evidence>
<dbReference type="Proteomes" id="UP000321250">
    <property type="component" value="Unassembled WGS sequence"/>
</dbReference>
<protein>
    <submittedName>
        <fullName evidence="2">Uncharacterized protein</fullName>
    </submittedName>
</protein>
<dbReference type="AlphaFoldDB" id="A0A5C6UFP5"/>
<feature type="compositionally biased region" description="Basic and acidic residues" evidence="1">
    <location>
        <begin position="104"/>
        <end position="116"/>
    </location>
</feature>